<evidence type="ECO:0000256" key="8">
    <source>
        <dbReference type="ARBA" id="ARBA00023235"/>
    </source>
</evidence>
<keyword evidence="8 9" id="KW-0413">Isomerase</keyword>
<evidence type="ECO:0000256" key="6">
    <source>
        <dbReference type="ARBA" id="ARBA00022822"/>
    </source>
</evidence>
<dbReference type="EC" id="5.3.1.24" evidence="3 9"/>
<evidence type="ECO:0000256" key="7">
    <source>
        <dbReference type="ARBA" id="ARBA00023141"/>
    </source>
</evidence>
<dbReference type="NCBIfam" id="NF002295">
    <property type="entry name" value="PRK01222.1-1"/>
    <property type="match status" value="1"/>
</dbReference>
<reference evidence="11 12" key="1">
    <citation type="submission" date="2014-08" db="EMBL/GenBank/DDBJ databases">
        <authorList>
            <person name="Moulin Lionel"/>
        </authorList>
    </citation>
    <scope>NUCLEOTIDE SEQUENCE [LARGE SCALE GENOMIC DNA]</scope>
</reference>
<comment type="pathway">
    <text evidence="2 9">Amino-acid biosynthesis; L-tryptophan biosynthesis; L-tryptophan from chorismate: step 3/5.</text>
</comment>
<protein>
    <recommendedName>
        <fullName evidence="4 9">N-(5'-phosphoribosyl)anthranilate isomerase</fullName>
        <shortName evidence="9">PRAI</shortName>
        <ecNumber evidence="3 9">5.3.1.24</ecNumber>
    </recommendedName>
</protein>
<comment type="similarity">
    <text evidence="9">Belongs to the TrpF family.</text>
</comment>
<evidence type="ECO:0000256" key="5">
    <source>
        <dbReference type="ARBA" id="ARBA00022605"/>
    </source>
</evidence>
<comment type="catalytic activity">
    <reaction evidence="1 9">
        <text>N-(5-phospho-beta-D-ribosyl)anthranilate = 1-(2-carboxyphenylamino)-1-deoxy-D-ribulose 5-phosphate</text>
        <dbReference type="Rhea" id="RHEA:21540"/>
        <dbReference type="ChEBI" id="CHEBI:18277"/>
        <dbReference type="ChEBI" id="CHEBI:58613"/>
        <dbReference type="EC" id="5.3.1.24"/>
    </reaction>
</comment>
<dbReference type="Gene3D" id="3.20.20.70">
    <property type="entry name" value="Aldolase class I"/>
    <property type="match status" value="1"/>
</dbReference>
<evidence type="ECO:0000256" key="2">
    <source>
        <dbReference type="ARBA" id="ARBA00004664"/>
    </source>
</evidence>
<dbReference type="Pfam" id="PF00697">
    <property type="entry name" value="PRAI"/>
    <property type="match status" value="1"/>
</dbReference>
<dbReference type="InterPro" id="IPR001240">
    <property type="entry name" value="PRAI_dom"/>
</dbReference>
<evidence type="ECO:0000256" key="9">
    <source>
        <dbReference type="HAMAP-Rule" id="MF_00135"/>
    </source>
</evidence>
<dbReference type="AlphaFoldDB" id="A0A090F317"/>
<dbReference type="InterPro" id="IPR013785">
    <property type="entry name" value="Aldolase_TIM"/>
</dbReference>
<evidence type="ECO:0000313" key="11">
    <source>
        <dbReference type="EMBL" id="CDX38272.1"/>
    </source>
</evidence>
<organism evidence="11 12">
    <name type="scientific">Mesorhizobium plurifarium</name>
    <dbReference type="NCBI Taxonomy" id="69974"/>
    <lineage>
        <taxon>Bacteria</taxon>
        <taxon>Pseudomonadati</taxon>
        <taxon>Pseudomonadota</taxon>
        <taxon>Alphaproteobacteria</taxon>
        <taxon>Hyphomicrobiales</taxon>
        <taxon>Phyllobacteriaceae</taxon>
        <taxon>Mesorhizobium</taxon>
    </lineage>
</organism>
<dbReference type="SUPFAM" id="SSF51366">
    <property type="entry name" value="Ribulose-phoshate binding barrel"/>
    <property type="match status" value="1"/>
</dbReference>
<dbReference type="PANTHER" id="PTHR42894:SF1">
    <property type="entry name" value="N-(5'-PHOSPHORIBOSYL)ANTHRANILATE ISOMERASE"/>
    <property type="match status" value="1"/>
</dbReference>
<dbReference type="CDD" id="cd00405">
    <property type="entry name" value="PRAI"/>
    <property type="match status" value="1"/>
</dbReference>
<feature type="domain" description="N-(5'phosphoribosyl) anthranilate isomerase (PRAI)" evidence="10">
    <location>
        <begin position="20"/>
        <end position="223"/>
    </location>
</feature>
<dbReference type="InterPro" id="IPR044643">
    <property type="entry name" value="TrpF_fam"/>
</dbReference>
<dbReference type="UniPathway" id="UPA00035">
    <property type="reaction ID" value="UER00042"/>
</dbReference>
<evidence type="ECO:0000256" key="4">
    <source>
        <dbReference type="ARBA" id="ARBA00022272"/>
    </source>
</evidence>
<keyword evidence="5 9" id="KW-0028">Amino-acid biosynthesis</keyword>
<keyword evidence="6 9" id="KW-0822">Tryptophan biosynthesis</keyword>
<dbReference type="GO" id="GO:0004640">
    <property type="term" value="F:phosphoribosylanthranilate isomerase activity"/>
    <property type="evidence" value="ECO:0007669"/>
    <property type="project" value="UniProtKB-UniRule"/>
</dbReference>
<proteinExistence type="inferred from homology"/>
<evidence type="ECO:0000256" key="1">
    <source>
        <dbReference type="ARBA" id="ARBA00001164"/>
    </source>
</evidence>
<dbReference type="HAMAP" id="MF_00135">
    <property type="entry name" value="PRAI"/>
    <property type="match status" value="1"/>
</dbReference>
<dbReference type="EMBL" id="CCNB01000016">
    <property type="protein sequence ID" value="CDX38272.1"/>
    <property type="molecule type" value="Genomic_DNA"/>
</dbReference>
<dbReference type="InterPro" id="IPR011060">
    <property type="entry name" value="RibuloseP-bd_barrel"/>
</dbReference>
<dbReference type="PANTHER" id="PTHR42894">
    <property type="entry name" value="N-(5'-PHOSPHORIBOSYL)ANTHRANILATE ISOMERASE"/>
    <property type="match status" value="1"/>
</dbReference>
<accession>A0A090F317</accession>
<evidence type="ECO:0000313" key="12">
    <source>
        <dbReference type="Proteomes" id="UP000046373"/>
    </source>
</evidence>
<evidence type="ECO:0000259" key="10">
    <source>
        <dbReference type="Pfam" id="PF00697"/>
    </source>
</evidence>
<keyword evidence="7 9" id="KW-0057">Aromatic amino acid biosynthesis</keyword>
<evidence type="ECO:0000256" key="3">
    <source>
        <dbReference type="ARBA" id="ARBA00012572"/>
    </source>
</evidence>
<dbReference type="GO" id="GO:0000162">
    <property type="term" value="P:L-tryptophan biosynthetic process"/>
    <property type="evidence" value="ECO:0007669"/>
    <property type="project" value="UniProtKB-UniRule"/>
</dbReference>
<name>A0A090F317_MESPL</name>
<dbReference type="Proteomes" id="UP000046373">
    <property type="component" value="Unassembled WGS sequence"/>
</dbReference>
<sequence length="234" mass="24734">MLFLDSFPVSCQSRAMTLDIKICGLKTDAAMAAALAGGASHVGFIFFAKSPRYVEPAEAGRLREAARGKAKAVAVTVDADDAFLDEIVAKMQPDMLQLHGSETPERVAELKARYGLPVMKVFSVSEAADLERIKPFVGIADRLMFDAKPPKGSQLPGGNGVAFDWRVLAGLDAGLDYMLSGGLNAANIGDALRQANPPGIDISSGVESAPGVKDPALIEQFFRAARAARDDRAA</sequence>
<gene>
    <name evidence="9 11" type="primary">trpF</name>
    <name evidence="11" type="ORF">MPLDJ20_230014</name>
</gene>